<keyword evidence="3" id="KW-0456">Lyase</keyword>
<dbReference type="GO" id="GO:0006565">
    <property type="term" value="P:L-serine catabolic process"/>
    <property type="evidence" value="ECO:0007669"/>
    <property type="project" value="TreeGrafter"/>
</dbReference>
<feature type="domain" description="ACT" evidence="4">
    <location>
        <begin position="61"/>
        <end position="140"/>
    </location>
</feature>
<dbReference type="PANTHER" id="PTHR48078:SF6">
    <property type="entry name" value="L-THREONINE DEHYDRATASE CATABOLIC TDCB"/>
    <property type="match status" value="1"/>
</dbReference>
<dbReference type="InterPro" id="IPR002912">
    <property type="entry name" value="ACT_dom"/>
</dbReference>
<comment type="cofactor">
    <cofactor evidence="1">
        <name>pyridoxal 5'-phosphate</name>
        <dbReference type="ChEBI" id="CHEBI:597326"/>
    </cofactor>
</comment>
<comment type="caution">
    <text evidence="5">The sequence shown here is derived from an EMBL/GenBank/DDBJ whole genome shotgun (WGS) entry which is preliminary data.</text>
</comment>
<dbReference type="InterPro" id="IPR036052">
    <property type="entry name" value="TrpB-like_PALP_sf"/>
</dbReference>
<evidence type="ECO:0000259" key="4">
    <source>
        <dbReference type="PROSITE" id="PS51671"/>
    </source>
</evidence>
<feature type="non-terminal residue" evidence="5">
    <location>
        <position position="1"/>
    </location>
</feature>
<dbReference type="InterPro" id="IPR044561">
    <property type="entry name" value="ACT_ThrD-II-like"/>
</dbReference>
<evidence type="ECO:0000256" key="2">
    <source>
        <dbReference type="ARBA" id="ARBA00022898"/>
    </source>
</evidence>
<protein>
    <recommendedName>
        <fullName evidence="4">ACT domain-containing protein</fullName>
    </recommendedName>
</protein>
<sequence length="142" mass="15344">LERKRLVIEGAGAVSLAYLLEHRDRYKGKRVVLIASGGNMDLTIMDKVIMSGLKEHGRLTEVEVIVPDVPGTLSDLTSVVASLKGNILHVLHDRLARGLEVGLTLVRLNIETSGPEHSERILRGISDAGFEIRGNSRNTGGG</sequence>
<accession>A0A0F9CMV2</accession>
<dbReference type="GO" id="GO:0004794">
    <property type="term" value="F:threonine deaminase activity"/>
    <property type="evidence" value="ECO:0007669"/>
    <property type="project" value="TreeGrafter"/>
</dbReference>
<dbReference type="EMBL" id="LAZR01032572">
    <property type="protein sequence ID" value="KKL50509.1"/>
    <property type="molecule type" value="Genomic_DNA"/>
</dbReference>
<dbReference type="SUPFAM" id="SSF53686">
    <property type="entry name" value="Tryptophan synthase beta subunit-like PLP-dependent enzymes"/>
    <property type="match status" value="1"/>
</dbReference>
<dbReference type="PROSITE" id="PS51671">
    <property type="entry name" value="ACT"/>
    <property type="match status" value="1"/>
</dbReference>
<dbReference type="GO" id="GO:0003941">
    <property type="term" value="F:L-serine ammonia-lyase activity"/>
    <property type="evidence" value="ECO:0007669"/>
    <property type="project" value="TreeGrafter"/>
</dbReference>
<evidence type="ECO:0000256" key="1">
    <source>
        <dbReference type="ARBA" id="ARBA00001933"/>
    </source>
</evidence>
<dbReference type="GO" id="GO:0006567">
    <property type="term" value="P:L-threonine catabolic process"/>
    <property type="evidence" value="ECO:0007669"/>
    <property type="project" value="TreeGrafter"/>
</dbReference>
<keyword evidence="2" id="KW-0663">Pyridoxal phosphate</keyword>
<dbReference type="InterPro" id="IPR050147">
    <property type="entry name" value="Ser/Thr_Dehydratase"/>
</dbReference>
<evidence type="ECO:0000256" key="3">
    <source>
        <dbReference type="ARBA" id="ARBA00023239"/>
    </source>
</evidence>
<dbReference type="Gene3D" id="3.40.50.1100">
    <property type="match status" value="1"/>
</dbReference>
<dbReference type="GO" id="GO:0009097">
    <property type="term" value="P:isoleucine biosynthetic process"/>
    <property type="evidence" value="ECO:0007669"/>
    <property type="project" value="TreeGrafter"/>
</dbReference>
<dbReference type="Gene3D" id="3.30.70.260">
    <property type="match status" value="1"/>
</dbReference>
<proteinExistence type="predicted"/>
<dbReference type="CDD" id="cd04886">
    <property type="entry name" value="ACT_ThrD-II-like"/>
    <property type="match status" value="1"/>
</dbReference>
<gene>
    <name evidence="5" type="ORF">LCGC14_2304800</name>
</gene>
<reference evidence="5" key="1">
    <citation type="journal article" date="2015" name="Nature">
        <title>Complex archaea that bridge the gap between prokaryotes and eukaryotes.</title>
        <authorList>
            <person name="Spang A."/>
            <person name="Saw J.H."/>
            <person name="Jorgensen S.L."/>
            <person name="Zaremba-Niedzwiedzka K."/>
            <person name="Martijn J."/>
            <person name="Lind A.E."/>
            <person name="van Eijk R."/>
            <person name="Schleper C."/>
            <person name="Guy L."/>
            <person name="Ettema T.J."/>
        </authorList>
    </citation>
    <scope>NUCLEOTIDE SEQUENCE</scope>
</reference>
<dbReference type="AlphaFoldDB" id="A0A0F9CMV2"/>
<organism evidence="5">
    <name type="scientific">marine sediment metagenome</name>
    <dbReference type="NCBI Taxonomy" id="412755"/>
    <lineage>
        <taxon>unclassified sequences</taxon>
        <taxon>metagenomes</taxon>
        <taxon>ecological metagenomes</taxon>
    </lineage>
</organism>
<dbReference type="PANTHER" id="PTHR48078">
    <property type="entry name" value="THREONINE DEHYDRATASE, MITOCHONDRIAL-RELATED"/>
    <property type="match status" value="1"/>
</dbReference>
<evidence type="ECO:0000313" key="5">
    <source>
        <dbReference type="EMBL" id="KKL50509.1"/>
    </source>
</evidence>
<name>A0A0F9CMV2_9ZZZZ</name>